<feature type="domain" description="HAMP" evidence="11">
    <location>
        <begin position="319"/>
        <end position="371"/>
    </location>
</feature>
<dbReference type="GO" id="GO:0007165">
    <property type="term" value="P:signal transduction"/>
    <property type="evidence" value="ECO:0007669"/>
    <property type="project" value="UniProtKB-KW"/>
</dbReference>
<evidence type="ECO:0000256" key="7">
    <source>
        <dbReference type="ARBA" id="ARBA00029447"/>
    </source>
</evidence>
<gene>
    <name evidence="12" type="ORF">ABFV83_19045</name>
</gene>
<dbReference type="Pfam" id="PF02743">
    <property type="entry name" value="dCache_1"/>
    <property type="match status" value="1"/>
</dbReference>
<evidence type="ECO:0000256" key="4">
    <source>
        <dbReference type="ARBA" id="ARBA00022692"/>
    </source>
</evidence>
<evidence type="ECO:0000256" key="9">
    <source>
        <dbReference type="SAM" id="Phobius"/>
    </source>
</evidence>
<dbReference type="SUPFAM" id="SSF103190">
    <property type="entry name" value="Sensory domain-like"/>
    <property type="match status" value="1"/>
</dbReference>
<evidence type="ECO:0000256" key="8">
    <source>
        <dbReference type="PROSITE-ProRule" id="PRU00284"/>
    </source>
</evidence>
<evidence type="ECO:0000313" key="12">
    <source>
        <dbReference type="EMBL" id="XBS53874.1"/>
    </source>
</evidence>
<feature type="transmembrane region" description="Helical" evidence="9">
    <location>
        <begin position="298"/>
        <end position="317"/>
    </location>
</feature>
<dbReference type="Gene3D" id="1.10.287.950">
    <property type="entry name" value="Methyl-accepting chemotaxis protein"/>
    <property type="match status" value="1"/>
</dbReference>
<dbReference type="InterPro" id="IPR004089">
    <property type="entry name" value="MCPsignal_dom"/>
</dbReference>
<evidence type="ECO:0000256" key="1">
    <source>
        <dbReference type="ARBA" id="ARBA00004651"/>
    </source>
</evidence>
<dbReference type="SMART" id="SM00283">
    <property type="entry name" value="MA"/>
    <property type="match status" value="1"/>
</dbReference>
<dbReference type="CDD" id="cd12912">
    <property type="entry name" value="PDC2_MCP_like"/>
    <property type="match status" value="1"/>
</dbReference>
<evidence type="ECO:0000259" key="11">
    <source>
        <dbReference type="PROSITE" id="PS50885"/>
    </source>
</evidence>
<organism evidence="12">
    <name type="scientific">Lacrimispora sp. BS-2</name>
    <dbReference type="NCBI Taxonomy" id="3151850"/>
    <lineage>
        <taxon>Bacteria</taxon>
        <taxon>Bacillati</taxon>
        <taxon>Bacillota</taxon>
        <taxon>Clostridia</taxon>
        <taxon>Lachnospirales</taxon>
        <taxon>Lachnospiraceae</taxon>
        <taxon>Lacrimispora</taxon>
    </lineage>
</organism>
<reference evidence="12" key="1">
    <citation type="submission" date="2024-06" db="EMBL/GenBank/DDBJ databases">
        <title>Lacrimispora cavernae sp. nov., a novel anaerobe isolated from bat guano pile inside a cave.</title>
        <authorList>
            <person name="Miller S.L."/>
            <person name="Lu N."/>
            <person name="King J."/>
            <person name="Sankaranarayanan K."/>
            <person name="Lawson P.A."/>
        </authorList>
    </citation>
    <scope>NUCLEOTIDE SEQUENCE</scope>
    <source>
        <strain evidence="12">BS-2</strain>
    </source>
</reference>
<dbReference type="EMBL" id="CP157940">
    <property type="protein sequence ID" value="XBS53874.1"/>
    <property type="molecule type" value="Genomic_DNA"/>
</dbReference>
<keyword evidence="2" id="KW-1003">Cell membrane</keyword>
<evidence type="ECO:0000259" key="10">
    <source>
        <dbReference type="PROSITE" id="PS50111"/>
    </source>
</evidence>
<dbReference type="SUPFAM" id="SSF58104">
    <property type="entry name" value="Methyl-accepting chemotaxis protein (MCP) signaling domain"/>
    <property type="match status" value="1"/>
</dbReference>
<feature type="transmembrane region" description="Helical" evidence="9">
    <location>
        <begin position="12"/>
        <end position="32"/>
    </location>
</feature>
<dbReference type="PROSITE" id="PS50111">
    <property type="entry name" value="CHEMOTAXIS_TRANSDUC_2"/>
    <property type="match status" value="1"/>
</dbReference>
<dbReference type="PANTHER" id="PTHR43531">
    <property type="entry name" value="PROTEIN ICFG"/>
    <property type="match status" value="1"/>
</dbReference>
<dbReference type="CDD" id="cd12913">
    <property type="entry name" value="PDC1_MCP_like"/>
    <property type="match status" value="1"/>
</dbReference>
<dbReference type="RefSeq" id="WP_349946133.1">
    <property type="nucleotide sequence ID" value="NZ_CP157940.1"/>
</dbReference>
<dbReference type="Gene3D" id="3.30.450.20">
    <property type="entry name" value="PAS domain"/>
    <property type="match status" value="2"/>
</dbReference>
<dbReference type="SMART" id="SM00304">
    <property type="entry name" value="HAMP"/>
    <property type="match status" value="1"/>
</dbReference>
<dbReference type="Pfam" id="PF00015">
    <property type="entry name" value="MCPsignal"/>
    <property type="match status" value="1"/>
</dbReference>
<sequence length="699" mass="77350">MRFISKSITRKLLVWILAPSILMFGVLSFLILSNVKKNMSLKTEEVIKRSSISAAWEINQFFTKYINIVDTGSVNNEFADFLESLIPGTKFNETEEYNKIKEQLNDILTLDKDNILATWIADTDSSQIMISDGFVSGKDWIITDRPWYTPTIESGRAYLTEPYIDSNTNEVVISIIAPIYNNQTVLGCFGIDMTLKHLNEIMQTFKLGDTGYYTFITKENMVIYHKNSDYILKSISDLPLDSNLKQILSNKQEGAITYYLNDDLIHGYNATIGDLSWRALSTLSDTEFSQDFNHLRNLLLSIIVVIMFLICITVYISSINIVRPLKKLAFASDKIAEGNLDVNLDIKTKDETFIVADSFNRTVVRLKAYILYINEISELLVQVGDGNLNLCFNQVYDGGFKKIKESLLHATDKLNNTLIQFNSAADQVSSGSEQVSFGAQALAQGATEQASSIEELSATINEISQQIKHNADNAQLANTEALSAGKEVKNSNNQMQEMIVAMNDINAKSKQISKIIKAIEDIAFQTNILALNAAVEAARAGAAGKGFAVVADEVRNLAQKSAEAAKSTTILIEETVQAVQNGTNIADSTAQSMYYVVDSTDKLIGLINEIAQASNEQANAVLQVTTGIDQISAVVQTNSATAEESAAASEELNSQTQLLKHHIEQFKLKDDTNTIYGTFDANQEYNSLSESKANNNSKY</sequence>
<dbReference type="GO" id="GO:0005886">
    <property type="term" value="C:plasma membrane"/>
    <property type="evidence" value="ECO:0007669"/>
    <property type="project" value="UniProtKB-SubCell"/>
</dbReference>
<dbReference type="InterPro" id="IPR003660">
    <property type="entry name" value="HAMP_dom"/>
</dbReference>
<keyword evidence="3" id="KW-0145">Chemotaxis</keyword>
<accession>A0AAU7PNB6</accession>
<dbReference type="InterPro" id="IPR033479">
    <property type="entry name" value="dCache_1"/>
</dbReference>
<proteinExistence type="inferred from homology"/>
<keyword evidence="8" id="KW-0807">Transducer</keyword>
<comment type="similarity">
    <text evidence="7">Belongs to the methyl-accepting chemotaxis (MCP) protein family.</text>
</comment>
<protein>
    <submittedName>
        <fullName evidence="12">Methyl-accepting chemotaxis protein</fullName>
    </submittedName>
</protein>
<evidence type="ECO:0000256" key="2">
    <source>
        <dbReference type="ARBA" id="ARBA00022475"/>
    </source>
</evidence>
<dbReference type="Pfam" id="PF00672">
    <property type="entry name" value="HAMP"/>
    <property type="match status" value="1"/>
</dbReference>
<dbReference type="InterPro" id="IPR051310">
    <property type="entry name" value="MCP_chemotaxis"/>
</dbReference>
<dbReference type="CDD" id="cd06225">
    <property type="entry name" value="HAMP"/>
    <property type="match status" value="1"/>
</dbReference>
<dbReference type="GO" id="GO:0006935">
    <property type="term" value="P:chemotaxis"/>
    <property type="evidence" value="ECO:0007669"/>
    <property type="project" value="UniProtKB-KW"/>
</dbReference>
<dbReference type="PROSITE" id="PS50885">
    <property type="entry name" value="HAMP"/>
    <property type="match status" value="1"/>
</dbReference>
<keyword evidence="6 9" id="KW-0472">Membrane</keyword>
<evidence type="ECO:0000256" key="3">
    <source>
        <dbReference type="ARBA" id="ARBA00022500"/>
    </source>
</evidence>
<dbReference type="PANTHER" id="PTHR43531:SF11">
    <property type="entry name" value="METHYL-ACCEPTING CHEMOTAXIS PROTEIN 3"/>
    <property type="match status" value="1"/>
</dbReference>
<feature type="domain" description="Methyl-accepting transducer" evidence="10">
    <location>
        <begin position="424"/>
        <end position="653"/>
    </location>
</feature>
<dbReference type="InterPro" id="IPR029151">
    <property type="entry name" value="Sensor-like_sf"/>
</dbReference>
<evidence type="ECO:0000256" key="6">
    <source>
        <dbReference type="ARBA" id="ARBA00023136"/>
    </source>
</evidence>
<keyword evidence="4 9" id="KW-0812">Transmembrane</keyword>
<name>A0AAU7PNB6_9FIRM</name>
<keyword evidence="5 9" id="KW-1133">Transmembrane helix</keyword>
<dbReference type="AlphaFoldDB" id="A0AAU7PNB6"/>
<dbReference type="GO" id="GO:0004888">
    <property type="term" value="F:transmembrane signaling receptor activity"/>
    <property type="evidence" value="ECO:0007669"/>
    <property type="project" value="TreeGrafter"/>
</dbReference>
<evidence type="ECO:0000256" key="5">
    <source>
        <dbReference type="ARBA" id="ARBA00022989"/>
    </source>
</evidence>
<comment type="subcellular location">
    <subcellularLocation>
        <location evidence="1">Cell membrane</location>
        <topology evidence="1">Multi-pass membrane protein</topology>
    </subcellularLocation>
</comment>